<comment type="subcellular location">
    <subcellularLocation>
        <location evidence="1">Cell membrane</location>
        <topology evidence="1">Multi-pass membrane protein</topology>
    </subcellularLocation>
</comment>
<keyword evidence="14" id="KW-1185">Reference proteome</keyword>
<feature type="transmembrane region" description="Helical" evidence="12">
    <location>
        <begin position="77"/>
        <end position="105"/>
    </location>
</feature>
<evidence type="ECO:0000256" key="12">
    <source>
        <dbReference type="SAM" id="Phobius"/>
    </source>
</evidence>
<sequence length="555" mass="61152">MTMEKLVFGLTDYLLLGGLLGLSLLIGIYFGFFSKQNSADEYLFGGKHMGYLPVGTSIIASLLSGITYLGVPTEVYLYGAFYAFTLINTCITGYLTAFVFMPLFYRLQVKSTYEYLELRFSRRIRRFASFLYILSLMVYVPIIIYVPSLAFAQVTDLKLSVVAPILCAICIVYTALGGVKAVVWTDFVQFFFAVGGLLAVLVLGVISAGGLSAVWQVSRDGQRLDIFNMDPSPFVRNTFWAMSFGTVFSSLSHSAVGQKFIQRYLTIDNLTDIKKAVLIKTIGTLVLDAGCVYCGLVIYARYFNCDPIESKIVERGDQIVPYYVMDITKNFPGLSGMFLAGIAGSALSTMSASINTLSGIIYEDFIEQWIPESPTKDANAANIMKLSSVIIGVVSIGLIFVIEHLGTVLELSYSVRGAADGPLLGFFFLGMFCPWAGERGTLTGGCVGLLFMLWVSAGSKWHIMNNRMRTPHLPTSVENCSSELMMNRSLEIQTTTLAPLSPDEEPMLLFKMTFLYFAFFGSIITVVAGLITSFAIGEVDLAKVNPEHISPFFRR</sequence>
<dbReference type="GO" id="GO:0006814">
    <property type="term" value="P:sodium ion transport"/>
    <property type="evidence" value="ECO:0007669"/>
    <property type="project" value="UniProtKB-KW"/>
</dbReference>
<evidence type="ECO:0000256" key="1">
    <source>
        <dbReference type="ARBA" id="ARBA00004651"/>
    </source>
</evidence>
<dbReference type="PROSITE" id="PS50283">
    <property type="entry name" value="NA_SOLUT_SYMP_3"/>
    <property type="match status" value="1"/>
</dbReference>
<evidence type="ECO:0000256" key="6">
    <source>
        <dbReference type="ARBA" id="ARBA00022989"/>
    </source>
</evidence>
<evidence type="ECO:0000256" key="2">
    <source>
        <dbReference type="ARBA" id="ARBA00006434"/>
    </source>
</evidence>
<evidence type="ECO:0000256" key="11">
    <source>
        <dbReference type="RuleBase" id="RU362091"/>
    </source>
</evidence>
<feature type="transmembrane region" description="Helical" evidence="12">
    <location>
        <begin position="159"/>
        <end position="183"/>
    </location>
</feature>
<feature type="transmembrane region" description="Helical" evidence="12">
    <location>
        <begin position="6"/>
        <end position="30"/>
    </location>
</feature>
<evidence type="ECO:0000256" key="5">
    <source>
        <dbReference type="ARBA" id="ARBA00022692"/>
    </source>
</evidence>
<feature type="transmembrane region" description="Helical" evidence="12">
    <location>
        <begin position="441"/>
        <end position="459"/>
    </location>
</feature>
<organism evidence="13 14">
    <name type="scientific">Trichogramma brassicae</name>
    <dbReference type="NCBI Taxonomy" id="86971"/>
    <lineage>
        <taxon>Eukaryota</taxon>
        <taxon>Metazoa</taxon>
        <taxon>Ecdysozoa</taxon>
        <taxon>Arthropoda</taxon>
        <taxon>Hexapoda</taxon>
        <taxon>Insecta</taxon>
        <taxon>Pterygota</taxon>
        <taxon>Neoptera</taxon>
        <taxon>Endopterygota</taxon>
        <taxon>Hymenoptera</taxon>
        <taxon>Apocrita</taxon>
        <taxon>Proctotrupomorpha</taxon>
        <taxon>Chalcidoidea</taxon>
        <taxon>Trichogrammatidae</taxon>
        <taxon>Trichogramma</taxon>
    </lineage>
</organism>
<evidence type="ECO:0000313" key="13">
    <source>
        <dbReference type="EMBL" id="CAB0044917.1"/>
    </source>
</evidence>
<feature type="transmembrane region" description="Helical" evidence="12">
    <location>
        <begin position="383"/>
        <end position="402"/>
    </location>
</feature>
<dbReference type="AlphaFoldDB" id="A0A6H5J8I2"/>
<name>A0A6H5J8I2_9HYME</name>
<feature type="transmembrane region" description="Helical" evidence="12">
    <location>
        <begin position="338"/>
        <end position="362"/>
    </location>
</feature>
<evidence type="ECO:0000313" key="14">
    <source>
        <dbReference type="Proteomes" id="UP000479190"/>
    </source>
</evidence>
<keyword evidence="7" id="KW-0915">Sodium</keyword>
<evidence type="ECO:0000256" key="9">
    <source>
        <dbReference type="ARBA" id="ARBA00023136"/>
    </source>
</evidence>
<keyword evidence="5 12" id="KW-0812">Transmembrane</keyword>
<keyword evidence="6 12" id="KW-1133">Transmembrane helix</keyword>
<keyword evidence="8" id="KW-0406">Ion transport</keyword>
<keyword evidence="10" id="KW-0739">Sodium transport</keyword>
<keyword evidence="3" id="KW-0813">Transport</keyword>
<feature type="transmembrane region" description="Helical" evidence="12">
    <location>
        <begin position="126"/>
        <end position="147"/>
    </location>
</feature>
<evidence type="ECO:0000256" key="8">
    <source>
        <dbReference type="ARBA" id="ARBA00023065"/>
    </source>
</evidence>
<feature type="transmembrane region" description="Helical" evidence="12">
    <location>
        <begin position="238"/>
        <end position="256"/>
    </location>
</feature>
<dbReference type="GO" id="GO:0005886">
    <property type="term" value="C:plasma membrane"/>
    <property type="evidence" value="ECO:0007669"/>
    <property type="project" value="UniProtKB-SubCell"/>
</dbReference>
<protein>
    <recommendedName>
        <fullName evidence="15">Sodium-coupled monocarboxylate transporter 1</fullName>
    </recommendedName>
</protein>
<feature type="transmembrane region" description="Helical" evidence="12">
    <location>
        <begin position="277"/>
        <end position="300"/>
    </location>
</feature>
<dbReference type="InterPro" id="IPR001734">
    <property type="entry name" value="Na/solute_symporter"/>
</dbReference>
<evidence type="ECO:0000256" key="4">
    <source>
        <dbReference type="ARBA" id="ARBA00022475"/>
    </source>
</evidence>
<dbReference type="InterPro" id="IPR038377">
    <property type="entry name" value="Na/Glc_symporter_sf"/>
</dbReference>
<dbReference type="OrthoDB" id="6132759at2759"/>
<dbReference type="CDD" id="cd11492">
    <property type="entry name" value="SLC5sbd_NIS-SMVT"/>
    <property type="match status" value="1"/>
</dbReference>
<dbReference type="Gene3D" id="1.20.1730.10">
    <property type="entry name" value="Sodium/glucose cotransporter"/>
    <property type="match status" value="1"/>
</dbReference>
<evidence type="ECO:0000256" key="7">
    <source>
        <dbReference type="ARBA" id="ARBA00023053"/>
    </source>
</evidence>
<evidence type="ECO:0000256" key="3">
    <source>
        <dbReference type="ARBA" id="ARBA00022448"/>
    </source>
</evidence>
<feature type="transmembrane region" description="Helical" evidence="12">
    <location>
        <begin position="51"/>
        <end position="71"/>
    </location>
</feature>
<accession>A0A6H5J8I2</accession>
<dbReference type="PANTHER" id="PTHR42985:SF21">
    <property type="entry name" value="SODIUM-DEPENDENT MULTIVITAMIN TRANSPORTER-LIKE PROTEIN"/>
    <property type="match status" value="1"/>
</dbReference>
<comment type="similarity">
    <text evidence="2 11">Belongs to the sodium:solute symporter (SSF) (TC 2.A.21) family.</text>
</comment>
<dbReference type="Proteomes" id="UP000479190">
    <property type="component" value="Unassembled WGS sequence"/>
</dbReference>
<dbReference type="GO" id="GO:0015293">
    <property type="term" value="F:symporter activity"/>
    <property type="evidence" value="ECO:0007669"/>
    <property type="project" value="TreeGrafter"/>
</dbReference>
<dbReference type="Pfam" id="PF00474">
    <property type="entry name" value="SSF"/>
    <property type="match status" value="1"/>
</dbReference>
<dbReference type="EMBL" id="CADCXV010001505">
    <property type="protein sequence ID" value="CAB0044917.1"/>
    <property type="molecule type" value="Genomic_DNA"/>
</dbReference>
<reference evidence="13 14" key="1">
    <citation type="submission" date="2020-02" db="EMBL/GenBank/DDBJ databases">
        <authorList>
            <person name="Ferguson B K."/>
        </authorList>
    </citation>
    <scope>NUCLEOTIDE SEQUENCE [LARGE SCALE GENOMIC DNA]</scope>
</reference>
<dbReference type="NCBIfam" id="TIGR00813">
    <property type="entry name" value="sss"/>
    <property type="match status" value="1"/>
</dbReference>
<keyword evidence="4" id="KW-1003">Cell membrane</keyword>
<gene>
    <name evidence="13" type="ORF">TBRA_LOCUS16485</name>
</gene>
<evidence type="ECO:0008006" key="15">
    <source>
        <dbReference type="Google" id="ProtNLM"/>
    </source>
</evidence>
<dbReference type="InterPro" id="IPR051163">
    <property type="entry name" value="Sodium:Solute_Symporter_SSF"/>
</dbReference>
<evidence type="ECO:0000256" key="10">
    <source>
        <dbReference type="ARBA" id="ARBA00023201"/>
    </source>
</evidence>
<feature type="transmembrane region" description="Helical" evidence="12">
    <location>
        <begin position="190"/>
        <end position="218"/>
    </location>
</feature>
<dbReference type="PANTHER" id="PTHR42985">
    <property type="entry name" value="SODIUM-COUPLED MONOCARBOXYLATE TRANSPORTER"/>
    <property type="match status" value="1"/>
</dbReference>
<keyword evidence="9 12" id="KW-0472">Membrane</keyword>
<proteinExistence type="inferred from homology"/>
<feature type="transmembrane region" description="Helical" evidence="12">
    <location>
        <begin position="514"/>
        <end position="536"/>
    </location>
</feature>